<dbReference type="KEGG" id="dov:DSCO28_33620"/>
<organism evidence="1 2">
    <name type="scientific">Desulfosarcina ovata subsp. sediminis</name>
    <dbReference type="NCBI Taxonomy" id="885957"/>
    <lineage>
        <taxon>Bacteria</taxon>
        <taxon>Pseudomonadati</taxon>
        <taxon>Thermodesulfobacteriota</taxon>
        <taxon>Desulfobacteria</taxon>
        <taxon>Desulfobacterales</taxon>
        <taxon>Desulfosarcinaceae</taxon>
        <taxon>Desulfosarcina</taxon>
    </lineage>
</organism>
<dbReference type="EMBL" id="AP021876">
    <property type="protein sequence ID" value="BBO82796.1"/>
    <property type="molecule type" value="Genomic_DNA"/>
</dbReference>
<accession>A0A5K7ZN87</accession>
<sequence>MSISEWLNQKEKEGVDISQIELPKDLAYDRDPDETVFFEEYNPCGVLCNKNHPFSKIERFGRWYVCKGQDKKAGIHSSEGKWRLITRDKEEALQMAKAHME</sequence>
<protein>
    <submittedName>
        <fullName evidence="1">Uncharacterized protein</fullName>
    </submittedName>
</protein>
<reference evidence="1 2" key="1">
    <citation type="submission" date="2019-11" db="EMBL/GenBank/DDBJ databases">
        <title>Comparative genomics of hydrocarbon-degrading Desulfosarcina strains.</title>
        <authorList>
            <person name="Watanabe M."/>
            <person name="Kojima H."/>
            <person name="Fukui M."/>
        </authorList>
    </citation>
    <scope>NUCLEOTIDE SEQUENCE [LARGE SCALE GENOMIC DNA]</scope>
    <source>
        <strain evidence="1 2">28bB2T</strain>
    </source>
</reference>
<evidence type="ECO:0000313" key="1">
    <source>
        <dbReference type="EMBL" id="BBO82796.1"/>
    </source>
</evidence>
<proteinExistence type="predicted"/>
<gene>
    <name evidence="1" type="ORF">DSCO28_33620</name>
</gene>
<evidence type="ECO:0000313" key="2">
    <source>
        <dbReference type="Proteomes" id="UP000425960"/>
    </source>
</evidence>
<dbReference type="RefSeq" id="WP_155323161.1">
    <property type="nucleotide sequence ID" value="NZ_AP021876.1"/>
</dbReference>
<name>A0A5K7ZN87_9BACT</name>
<dbReference type="Proteomes" id="UP000425960">
    <property type="component" value="Chromosome"/>
</dbReference>
<dbReference type="AlphaFoldDB" id="A0A5K7ZN87"/>